<evidence type="ECO:0000256" key="1">
    <source>
        <dbReference type="ARBA" id="ARBA00022649"/>
    </source>
</evidence>
<gene>
    <name evidence="2" type="ORF">RM779_30010</name>
</gene>
<dbReference type="InterPro" id="IPR035093">
    <property type="entry name" value="RelE/ParE_toxin_dom_sf"/>
</dbReference>
<dbReference type="Pfam" id="PF05016">
    <property type="entry name" value="ParE_toxin"/>
    <property type="match status" value="1"/>
</dbReference>
<dbReference type="InterPro" id="IPR007712">
    <property type="entry name" value="RelE/ParE_toxin"/>
</dbReference>
<accession>A0ABU2SCU1</accession>
<keyword evidence="1" id="KW-1277">Toxin-antitoxin system</keyword>
<reference evidence="3" key="1">
    <citation type="submission" date="2023-07" db="EMBL/GenBank/DDBJ databases">
        <title>30 novel species of actinomycetes from the DSMZ collection.</title>
        <authorList>
            <person name="Nouioui I."/>
        </authorList>
    </citation>
    <scope>NUCLEOTIDE SEQUENCE [LARGE SCALE GENOMIC DNA]</scope>
    <source>
        <strain evidence="3">DSM 41886</strain>
    </source>
</reference>
<sequence length="81" mass="9150">MQYTPEAERSLTRLRKADPEGVDQVLDSINLLLRNPRPAGAHPYGGDQFRMRIGFYRVLYKIASSKPLVISIEHAGRGRTP</sequence>
<name>A0ABU2SCU1_9ACTN</name>
<protein>
    <submittedName>
        <fullName evidence="2">Type II toxin-antitoxin system RelE/ParE family toxin</fullName>
    </submittedName>
</protein>
<dbReference type="SUPFAM" id="SSF143011">
    <property type="entry name" value="RelE-like"/>
    <property type="match status" value="1"/>
</dbReference>
<evidence type="ECO:0000313" key="2">
    <source>
        <dbReference type="EMBL" id="MDT0446799.1"/>
    </source>
</evidence>
<proteinExistence type="predicted"/>
<dbReference type="Gene3D" id="3.30.2310.20">
    <property type="entry name" value="RelE-like"/>
    <property type="match status" value="1"/>
</dbReference>
<organism evidence="2 3">
    <name type="scientific">Streptomyces johnsoniae</name>
    <dbReference type="NCBI Taxonomy" id="3075532"/>
    <lineage>
        <taxon>Bacteria</taxon>
        <taxon>Bacillati</taxon>
        <taxon>Actinomycetota</taxon>
        <taxon>Actinomycetes</taxon>
        <taxon>Kitasatosporales</taxon>
        <taxon>Streptomycetaceae</taxon>
        <taxon>Streptomyces</taxon>
    </lineage>
</organism>
<keyword evidence="3" id="KW-1185">Reference proteome</keyword>
<dbReference type="Proteomes" id="UP001183615">
    <property type="component" value="Unassembled WGS sequence"/>
</dbReference>
<comment type="caution">
    <text evidence="2">The sequence shown here is derived from an EMBL/GenBank/DDBJ whole genome shotgun (WGS) entry which is preliminary data.</text>
</comment>
<evidence type="ECO:0000313" key="3">
    <source>
        <dbReference type="Proteomes" id="UP001183615"/>
    </source>
</evidence>
<dbReference type="RefSeq" id="WP_311620939.1">
    <property type="nucleotide sequence ID" value="NZ_JAVREV010000022.1"/>
</dbReference>
<dbReference type="EMBL" id="JAVREV010000022">
    <property type="protein sequence ID" value="MDT0446799.1"/>
    <property type="molecule type" value="Genomic_DNA"/>
</dbReference>